<accession>A0A0D0LF18</accession>
<reference evidence="1 2" key="1">
    <citation type="submission" date="2014-12" db="EMBL/GenBank/DDBJ databases">
        <title>16Stimator: statistical estimation of ribosomal gene copy numbers from draft genome assemblies.</title>
        <authorList>
            <person name="Perisin M.A."/>
            <person name="Vetter M."/>
            <person name="Gilbert J.A."/>
            <person name="Bergelson J."/>
        </authorList>
    </citation>
    <scope>NUCLEOTIDE SEQUENCE [LARGE SCALE GENOMIC DNA]</scope>
    <source>
        <strain evidence="1 2">MEDvA23</strain>
    </source>
</reference>
<evidence type="ECO:0000313" key="2">
    <source>
        <dbReference type="Proteomes" id="UP000032067"/>
    </source>
</evidence>
<dbReference type="EMBL" id="JXQQ01000136">
    <property type="protein sequence ID" value="KIQ16110.1"/>
    <property type="molecule type" value="Genomic_DNA"/>
</dbReference>
<sequence>MGLAAMVMAGCASHYIDGATKEVNASMFKKPAAPAPVQVLFEFETKGVSNTRATDALKKQVVEQVRASGLFSATDEKPAASGALLGIKLNNVPMSDDAFSKGFATGLTFGLAGSQVSDGYICTVNYVAPGKKPVVKVVRHAIHTTMGAAATPGNSTKAKDINEAVNTMVRQIVGNALNDLSHDPAFN</sequence>
<comment type="caution">
    <text evidence="1">The sequence shown here is derived from an EMBL/GenBank/DDBJ whole genome shotgun (WGS) entry which is preliminary data.</text>
</comment>
<name>A0A0D0LF18_VARPD</name>
<organism evidence="1 2">
    <name type="scientific">Variovorax paradoxus</name>
    <dbReference type="NCBI Taxonomy" id="34073"/>
    <lineage>
        <taxon>Bacteria</taxon>
        <taxon>Pseudomonadati</taxon>
        <taxon>Pseudomonadota</taxon>
        <taxon>Betaproteobacteria</taxon>
        <taxon>Burkholderiales</taxon>
        <taxon>Comamonadaceae</taxon>
        <taxon>Variovorax</taxon>
    </lineage>
</organism>
<dbReference type="OrthoDB" id="8566372at2"/>
<protein>
    <recommendedName>
        <fullName evidence="3">DUF4410 domain-containing protein</fullName>
    </recommendedName>
</protein>
<evidence type="ECO:0000313" key="1">
    <source>
        <dbReference type="EMBL" id="KIQ16110.1"/>
    </source>
</evidence>
<proteinExistence type="predicted"/>
<gene>
    <name evidence="1" type="ORF">RT97_31395</name>
</gene>
<evidence type="ECO:0008006" key="3">
    <source>
        <dbReference type="Google" id="ProtNLM"/>
    </source>
</evidence>
<dbReference type="AlphaFoldDB" id="A0A0D0LF18"/>
<dbReference type="Proteomes" id="UP000032067">
    <property type="component" value="Unassembled WGS sequence"/>
</dbReference>